<keyword evidence="2 4" id="KW-0378">Hydrolase</keyword>
<accession>A0A095VUL3</accession>
<evidence type="ECO:0000313" key="8">
    <source>
        <dbReference type="Proteomes" id="UP000029640"/>
    </source>
</evidence>
<dbReference type="GO" id="GO:0097053">
    <property type="term" value="P:L-kynurenine catabolic process"/>
    <property type="evidence" value="ECO:0007669"/>
    <property type="project" value="UniProtKB-UniRule"/>
</dbReference>
<dbReference type="PANTHER" id="PTHR14084:SF0">
    <property type="entry name" value="KYNURENINASE"/>
    <property type="match status" value="1"/>
</dbReference>
<keyword evidence="1 4" id="KW-0662">Pyridine nucleotide biosynthesis</keyword>
<evidence type="ECO:0000256" key="4">
    <source>
        <dbReference type="HAMAP-Rule" id="MF_01970"/>
    </source>
</evidence>
<dbReference type="GO" id="GO:0030429">
    <property type="term" value="F:kynureninase activity"/>
    <property type="evidence" value="ECO:0007669"/>
    <property type="project" value="UniProtKB-UniRule"/>
</dbReference>
<comment type="catalytic activity">
    <reaction evidence="6">
        <text>3-hydroxy-L-kynurenine + H2O = 3-hydroxyanthranilate + L-alanine + H(+)</text>
        <dbReference type="Rhea" id="RHEA:25143"/>
        <dbReference type="ChEBI" id="CHEBI:15377"/>
        <dbReference type="ChEBI" id="CHEBI:15378"/>
        <dbReference type="ChEBI" id="CHEBI:36559"/>
        <dbReference type="ChEBI" id="CHEBI:57972"/>
        <dbReference type="ChEBI" id="CHEBI:58125"/>
        <dbReference type="EC" id="3.7.1.3"/>
    </reaction>
</comment>
<dbReference type="NCBIfam" id="TIGR01814">
    <property type="entry name" value="kynureninase"/>
    <property type="match status" value="1"/>
</dbReference>
<evidence type="ECO:0000313" key="7">
    <source>
        <dbReference type="EMBL" id="KGE05107.1"/>
    </source>
</evidence>
<dbReference type="Proteomes" id="UP000029640">
    <property type="component" value="Unassembled WGS sequence"/>
</dbReference>
<evidence type="ECO:0000256" key="5">
    <source>
        <dbReference type="NCBIfam" id="TIGR01814"/>
    </source>
</evidence>
<dbReference type="GO" id="GO:0009435">
    <property type="term" value="P:NAD+ biosynthetic process"/>
    <property type="evidence" value="ECO:0007669"/>
    <property type="project" value="UniProtKB-UniRule"/>
</dbReference>
<dbReference type="HOGENOM" id="CLU_003433_4_1_6"/>
<feature type="binding site" evidence="4">
    <location>
        <position position="167"/>
    </location>
    <ligand>
        <name>pyridoxal 5'-phosphate</name>
        <dbReference type="ChEBI" id="CHEBI:597326"/>
    </ligand>
</feature>
<dbReference type="GO" id="GO:0043420">
    <property type="term" value="P:anthranilate metabolic process"/>
    <property type="evidence" value="ECO:0007669"/>
    <property type="project" value="TreeGrafter"/>
</dbReference>
<dbReference type="UniPathway" id="UPA00334">
    <property type="reaction ID" value="UER00455"/>
</dbReference>
<dbReference type="RefSeq" id="WP_035514353.1">
    <property type="nucleotide sequence ID" value="NZ_KN234748.1"/>
</dbReference>
<dbReference type="GO" id="GO:0030170">
    <property type="term" value="F:pyridoxal phosphate binding"/>
    <property type="evidence" value="ECO:0007669"/>
    <property type="project" value="UniProtKB-UniRule"/>
</dbReference>
<feature type="modified residue" description="N6-(pyridoxal phosphate)lysine" evidence="4">
    <location>
        <position position="222"/>
    </location>
</feature>
<comment type="similarity">
    <text evidence="4 6">Belongs to the kynureninase family.</text>
</comment>
<comment type="function">
    <text evidence="4 6">Catalyzes the cleavage of L-kynurenine (L-Kyn) and L-3-hydroxykynurenine (L-3OHKyn) into anthranilic acid (AA) and 3-hydroxyanthranilic acid (3-OHAA), respectively.</text>
</comment>
<feature type="binding site" evidence="4">
    <location>
        <position position="96"/>
    </location>
    <ligand>
        <name>pyridoxal 5'-phosphate</name>
        <dbReference type="ChEBI" id="CHEBI:597326"/>
    </ligand>
</feature>
<dbReference type="SUPFAM" id="SSF53383">
    <property type="entry name" value="PLP-dependent transferases"/>
    <property type="match status" value="1"/>
</dbReference>
<feature type="binding site" evidence="4">
    <location>
        <position position="221"/>
    </location>
    <ligand>
        <name>pyridoxal 5'-phosphate</name>
        <dbReference type="ChEBI" id="CHEBI:597326"/>
    </ligand>
</feature>
<comment type="caution">
    <text evidence="7">The sequence shown here is derived from an EMBL/GenBank/DDBJ whole genome shotgun (WGS) entry which is preliminary data.</text>
</comment>
<dbReference type="InterPro" id="IPR015421">
    <property type="entry name" value="PyrdxlP-dep_Trfase_major"/>
</dbReference>
<dbReference type="OrthoDB" id="9812626at2"/>
<evidence type="ECO:0000256" key="1">
    <source>
        <dbReference type="ARBA" id="ARBA00022642"/>
    </source>
</evidence>
<feature type="binding site" evidence="4">
    <location>
        <position position="196"/>
    </location>
    <ligand>
        <name>pyridoxal 5'-phosphate</name>
        <dbReference type="ChEBI" id="CHEBI:597326"/>
    </ligand>
</feature>
<dbReference type="GO" id="GO:0019441">
    <property type="term" value="P:L-tryptophan catabolic process to kynurenine"/>
    <property type="evidence" value="ECO:0007669"/>
    <property type="project" value="TreeGrafter"/>
</dbReference>
<dbReference type="AlphaFoldDB" id="A0A095VUL3"/>
<dbReference type="InterPro" id="IPR015422">
    <property type="entry name" value="PyrdxlP-dep_Trfase_small"/>
</dbReference>
<dbReference type="InterPro" id="IPR015424">
    <property type="entry name" value="PyrdxlP-dep_Trfase"/>
</dbReference>
<dbReference type="EMBL" id="AUVB01000012">
    <property type="protein sequence ID" value="KGE05107.1"/>
    <property type="molecule type" value="Genomic_DNA"/>
</dbReference>
<dbReference type="PANTHER" id="PTHR14084">
    <property type="entry name" value="KYNURENINASE"/>
    <property type="match status" value="1"/>
</dbReference>
<evidence type="ECO:0000256" key="3">
    <source>
        <dbReference type="ARBA" id="ARBA00022898"/>
    </source>
</evidence>
<reference evidence="7 8" key="1">
    <citation type="journal article" date="2014" name="Genome Announc.">
        <title>Genome Sequence of Gammaproteobacterial Pseudohaliea rubra Type Strain DSM 19751, Isolated from Coastal Seawater of the Mediterranean Sea.</title>
        <authorList>
            <person name="Spring S."/>
            <person name="Fiebig A."/>
            <person name="Riedel T."/>
            <person name="Goker M."/>
            <person name="Klenk H.P."/>
        </authorList>
    </citation>
    <scope>NUCLEOTIDE SEQUENCE [LARGE SCALE GENOMIC DNA]</scope>
    <source>
        <strain evidence="7 8">DSM 19751</strain>
    </source>
</reference>
<gene>
    <name evidence="4" type="primary">kynU</name>
    <name evidence="7" type="ORF">HRUBRA_00309</name>
</gene>
<comment type="pathway">
    <text evidence="4 6">Amino-acid degradation; L-kynurenine degradation; L-alanine and anthranilate from L-kynurenine: step 1/1.</text>
</comment>
<dbReference type="GO" id="GO:0005737">
    <property type="term" value="C:cytoplasm"/>
    <property type="evidence" value="ECO:0007669"/>
    <property type="project" value="UniProtKB-UniRule"/>
</dbReference>
<dbReference type="eggNOG" id="COG3844">
    <property type="taxonomic scope" value="Bacteria"/>
</dbReference>
<name>A0A095VUL3_9GAMM</name>
<dbReference type="Gene3D" id="3.40.640.10">
    <property type="entry name" value="Type I PLP-dependent aspartate aminotransferase-like (Major domain)"/>
    <property type="match status" value="1"/>
</dbReference>
<keyword evidence="8" id="KW-1185">Reference proteome</keyword>
<feature type="binding site" evidence="4">
    <location>
        <position position="97"/>
    </location>
    <ligand>
        <name>pyridoxal 5'-phosphate</name>
        <dbReference type="ChEBI" id="CHEBI:597326"/>
    </ligand>
</feature>
<dbReference type="GO" id="GO:0019805">
    <property type="term" value="P:quinolinate biosynthetic process"/>
    <property type="evidence" value="ECO:0007669"/>
    <property type="project" value="UniProtKB-UniRule"/>
</dbReference>
<dbReference type="PATRIC" id="fig|1265313.6.peg.309"/>
<comment type="subunit">
    <text evidence="4 6">Homodimer.</text>
</comment>
<dbReference type="EC" id="3.7.1.3" evidence="4 5"/>
<dbReference type="InterPro" id="IPR010111">
    <property type="entry name" value="Kynureninase"/>
</dbReference>
<keyword evidence="3 4" id="KW-0663">Pyridoxal phosphate</keyword>
<evidence type="ECO:0000256" key="6">
    <source>
        <dbReference type="PIRNR" id="PIRNR038800"/>
    </source>
</evidence>
<feature type="binding site" evidence="4">
    <location>
        <begin position="124"/>
        <end position="127"/>
    </location>
    <ligand>
        <name>pyridoxal 5'-phosphate</name>
        <dbReference type="ChEBI" id="CHEBI:597326"/>
    </ligand>
</feature>
<feature type="binding site" evidence="4">
    <location>
        <position position="277"/>
    </location>
    <ligand>
        <name>pyridoxal 5'-phosphate</name>
        <dbReference type="ChEBI" id="CHEBI:597326"/>
    </ligand>
</feature>
<evidence type="ECO:0000256" key="2">
    <source>
        <dbReference type="ARBA" id="ARBA00022801"/>
    </source>
</evidence>
<feature type="binding site" evidence="4">
    <location>
        <position position="251"/>
    </location>
    <ligand>
        <name>pyridoxal 5'-phosphate</name>
        <dbReference type="ChEBI" id="CHEBI:597326"/>
    </ligand>
</feature>
<dbReference type="HAMAP" id="MF_01970">
    <property type="entry name" value="Kynureninase"/>
    <property type="match status" value="1"/>
</dbReference>
<dbReference type="UniPathway" id="UPA00253">
    <property type="reaction ID" value="UER00329"/>
</dbReference>
<protein>
    <recommendedName>
        <fullName evidence="4 5">Kynureninase</fullName>
        <ecNumber evidence="4 5">3.7.1.3</ecNumber>
    </recommendedName>
    <alternativeName>
        <fullName evidence="4">L-kynurenine hydrolase</fullName>
    </alternativeName>
</protein>
<comment type="pathway">
    <text evidence="4 6">Cofactor biosynthesis; NAD(+) biosynthesis; quinolinate from L-kynurenine: step 2/3.</text>
</comment>
<dbReference type="Gene3D" id="3.90.1150.10">
    <property type="entry name" value="Aspartate Aminotransferase, domain 1"/>
    <property type="match status" value="1"/>
</dbReference>
<proteinExistence type="inferred from homology"/>
<dbReference type="Pfam" id="PF22580">
    <property type="entry name" value="KYNU_C"/>
    <property type="match status" value="1"/>
</dbReference>
<feature type="binding site" evidence="4">
    <location>
        <position position="199"/>
    </location>
    <ligand>
        <name>pyridoxal 5'-phosphate</name>
        <dbReference type="ChEBI" id="CHEBI:597326"/>
    </ligand>
</feature>
<dbReference type="PIRSF" id="PIRSF038800">
    <property type="entry name" value="KYNU"/>
    <property type="match status" value="1"/>
</dbReference>
<dbReference type="STRING" id="1265313.HRUBRA_00309"/>
<comment type="cofactor">
    <cofactor evidence="4 6">
        <name>pyridoxal 5'-phosphate</name>
        <dbReference type="ChEBI" id="CHEBI:597326"/>
    </cofactor>
</comment>
<organism evidence="7 8">
    <name type="scientific">Pseudohaliea rubra DSM 19751</name>
    <dbReference type="NCBI Taxonomy" id="1265313"/>
    <lineage>
        <taxon>Bacteria</taxon>
        <taxon>Pseudomonadati</taxon>
        <taxon>Pseudomonadota</taxon>
        <taxon>Gammaproteobacteria</taxon>
        <taxon>Cellvibrionales</taxon>
        <taxon>Halieaceae</taxon>
        <taxon>Pseudohaliea</taxon>
    </lineage>
</organism>
<sequence>MIYDEAARRDREDPLAPLREAFALPEGIVYLDGNSLGALPKAVPGRIRAMLKDEWGQDLIASWNCHGWIDLPQRVGERIAPLVGAAPEQVLCCDSISVNLFKLLATALALRPGRHTILVEAGDFPTDRYLTEGLAAFLGETRCRVREAPGDRLADALDDDVAVLLATEVNFRSGRRHAMDELTRAAHEAGALALWDLAHSAGAMPVALDACGVDLAVGCGYKFLNGGPGAPAFLYVARRHQNVVEQPLTGWLGHRDPFAFADRYQPAAGVLRYQAGTPSILALRSLEAALEVFDGIDLQALRAKSLALTDFFLAAVAAEPACEALTVLTPGDHGERGSQVSLAHPEGYAIAQALIEDGVIVDFRAPDIVRFGFAPLYNSFADAAAAARSLADVLAGARHRAERFRVRARVT</sequence>
<comment type="catalytic activity">
    <reaction evidence="4 6">
        <text>L-kynurenine + H2O = anthranilate + L-alanine + H(+)</text>
        <dbReference type="Rhea" id="RHEA:16813"/>
        <dbReference type="ChEBI" id="CHEBI:15377"/>
        <dbReference type="ChEBI" id="CHEBI:15378"/>
        <dbReference type="ChEBI" id="CHEBI:16567"/>
        <dbReference type="ChEBI" id="CHEBI:57959"/>
        <dbReference type="ChEBI" id="CHEBI:57972"/>
        <dbReference type="EC" id="3.7.1.3"/>
    </reaction>
</comment>